<feature type="domain" description="Phorbol-ester/DAG-type" evidence="1">
    <location>
        <begin position="68"/>
        <end position="122"/>
    </location>
</feature>
<accession>A0A3S5BXP2</accession>
<protein>
    <recommendedName>
        <fullName evidence="1">Phorbol-ester/DAG-type domain-containing protein</fullName>
    </recommendedName>
</protein>
<gene>
    <name evidence="2" type="ORF">PXEA_LOCUS16808</name>
</gene>
<dbReference type="OrthoDB" id="6263410at2759"/>
<name>A0A3S5BXP2_9PLAT</name>
<evidence type="ECO:0000313" key="2">
    <source>
        <dbReference type="EMBL" id="VEL23368.1"/>
    </source>
</evidence>
<evidence type="ECO:0000313" key="3">
    <source>
        <dbReference type="Proteomes" id="UP000784294"/>
    </source>
</evidence>
<feature type="non-terminal residue" evidence="2">
    <location>
        <position position="211"/>
    </location>
</feature>
<keyword evidence="3" id="KW-1185">Reference proteome</keyword>
<dbReference type="CDD" id="cd20813">
    <property type="entry name" value="C1_ROCK"/>
    <property type="match status" value="1"/>
</dbReference>
<dbReference type="InterPro" id="IPR002219">
    <property type="entry name" value="PKC_DAG/PE"/>
</dbReference>
<proteinExistence type="predicted"/>
<organism evidence="2 3">
    <name type="scientific">Protopolystoma xenopodis</name>
    <dbReference type="NCBI Taxonomy" id="117903"/>
    <lineage>
        <taxon>Eukaryota</taxon>
        <taxon>Metazoa</taxon>
        <taxon>Spiralia</taxon>
        <taxon>Lophotrochozoa</taxon>
        <taxon>Platyhelminthes</taxon>
        <taxon>Monogenea</taxon>
        <taxon>Polyopisthocotylea</taxon>
        <taxon>Polystomatidea</taxon>
        <taxon>Polystomatidae</taxon>
        <taxon>Protopolystoma</taxon>
    </lineage>
</organism>
<dbReference type="Proteomes" id="UP000784294">
    <property type="component" value="Unassembled WGS sequence"/>
</dbReference>
<evidence type="ECO:0000259" key="1">
    <source>
        <dbReference type="SMART" id="SM00109"/>
    </source>
</evidence>
<dbReference type="SMART" id="SM00109">
    <property type="entry name" value="C1"/>
    <property type="match status" value="1"/>
</dbReference>
<reference evidence="2" key="1">
    <citation type="submission" date="2018-11" db="EMBL/GenBank/DDBJ databases">
        <authorList>
            <consortium name="Pathogen Informatics"/>
        </authorList>
    </citation>
    <scope>NUCLEOTIDE SEQUENCE</scope>
</reference>
<comment type="caution">
    <text evidence="2">The sequence shown here is derived from an EMBL/GenBank/DDBJ whole genome shotgun (WGS) entry which is preliminary data.</text>
</comment>
<dbReference type="EMBL" id="CAAALY010061528">
    <property type="protein sequence ID" value="VEL23368.1"/>
    <property type="molecule type" value="Genomic_DNA"/>
</dbReference>
<dbReference type="AlphaFoldDB" id="A0A3S5BXP2"/>
<dbReference type="Gene3D" id="3.30.60.20">
    <property type="match status" value="1"/>
</dbReference>
<sequence>MFFIFQLLYEQGDPSNLNTSFSSFTNQTTAVTDSPALLGSVGGGGTGAGAGTSHHASNCSNQITWQSHQFQRMTFRVGTTLCAVCLRPCSDFRNPPPALECVKCHMRIHLSHVDRHEKFMACHNATKTLLLRMPTDAEKKVWISRILALRDRLRVIQQQTPDLLIDSAACAPSVSLVGSGGVLASGVGGFNSLTGGSSGGGGPLTSLTAAI</sequence>